<evidence type="ECO:0000313" key="2">
    <source>
        <dbReference type="EMBL" id="KAF4344013.1"/>
    </source>
</evidence>
<feature type="region of interest" description="Disordered" evidence="1">
    <location>
        <begin position="288"/>
        <end position="315"/>
    </location>
</feature>
<gene>
    <name evidence="2" type="ORF">FBEOM_2057</name>
</gene>
<evidence type="ECO:0000313" key="3">
    <source>
        <dbReference type="Proteomes" id="UP000730481"/>
    </source>
</evidence>
<dbReference type="EMBL" id="PVQB02000069">
    <property type="protein sequence ID" value="KAF4344013.1"/>
    <property type="molecule type" value="Genomic_DNA"/>
</dbReference>
<reference evidence="2" key="2">
    <citation type="submission" date="2020-02" db="EMBL/GenBank/DDBJ databases">
        <title>Identification and distribution of gene clusters putatively required for synthesis of sphingolipid metabolism inhibitors in phylogenetically diverse species of the filamentous fungus Fusarium.</title>
        <authorList>
            <person name="Kim H.-S."/>
            <person name="Busman M."/>
            <person name="Brown D.W."/>
            <person name="Divon H."/>
            <person name="Uhlig S."/>
            <person name="Proctor R.H."/>
        </authorList>
    </citation>
    <scope>NUCLEOTIDE SEQUENCE</scope>
    <source>
        <strain evidence="2">NRRL 25174</strain>
    </source>
</reference>
<protein>
    <submittedName>
        <fullName evidence="2">Ankyrin repeat and KH domain protein</fullName>
    </submittedName>
</protein>
<sequence length="315" mass="36146">MSEDSIIRFLSRESRPSQENLEILLDHSNVVDITPRMLNIGLSEVAFNNLTKACKLSCKVTPDILESQSDIGTLKALLQYQPGVEITEGVIIRILSLEPPYGMRRRVEEIIELLSSISPKDSPPSVTKDMFKAVKSLPELEFLLGRLGPARGTLQDIALWICEKDFGYFLDQAEMLACVLRSDPETGLSPWQIEKVILGVKPSLLDPFLVHMPSFPITERLFLSIFREYPMAREEKRQEFAEVLRKRNKKIVSTQKIRDAIDVAYQKHTDLHRREMLYSLQERDETLEKAEGRRLEEEKKDGSNKSGLFPHRNNH</sequence>
<name>A0A9P5AS88_9HYPO</name>
<dbReference type="OrthoDB" id="7464126at2759"/>
<dbReference type="Proteomes" id="UP000730481">
    <property type="component" value="Unassembled WGS sequence"/>
</dbReference>
<feature type="compositionally biased region" description="Basic and acidic residues" evidence="1">
    <location>
        <begin position="288"/>
        <end position="303"/>
    </location>
</feature>
<organism evidence="2 3">
    <name type="scientific">Fusarium beomiforme</name>
    <dbReference type="NCBI Taxonomy" id="44412"/>
    <lineage>
        <taxon>Eukaryota</taxon>
        <taxon>Fungi</taxon>
        <taxon>Dikarya</taxon>
        <taxon>Ascomycota</taxon>
        <taxon>Pezizomycotina</taxon>
        <taxon>Sordariomycetes</taxon>
        <taxon>Hypocreomycetidae</taxon>
        <taxon>Hypocreales</taxon>
        <taxon>Nectriaceae</taxon>
        <taxon>Fusarium</taxon>
        <taxon>Fusarium burgessii species complex</taxon>
    </lineage>
</organism>
<keyword evidence="3" id="KW-1185">Reference proteome</keyword>
<reference evidence="2" key="1">
    <citation type="journal article" date="2017" name="Mycologia">
        <title>Fusarium algeriense, sp. nov., a novel toxigenic crown rot pathogen of durum wheat from Algeria is nested in the Fusarium burgessii species complex.</title>
        <authorList>
            <person name="Laraba I."/>
            <person name="Keddad A."/>
            <person name="Boureghda H."/>
            <person name="Abdallah N."/>
            <person name="Vaughan M.M."/>
            <person name="Proctor R.H."/>
            <person name="Busman M."/>
            <person name="O'Donnell K."/>
        </authorList>
    </citation>
    <scope>NUCLEOTIDE SEQUENCE</scope>
    <source>
        <strain evidence="2">NRRL 25174</strain>
    </source>
</reference>
<proteinExistence type="predicted"/>
<comment type="caution">
    <text evidence="2">The sequence shown here is derived from an EMBL/GenBank/DDBJ whole genome shotgun (WGS) entry which is preliminary data.</text>
</comment>
<dbReference type="AlphaFoldDB" id="A0A9P5AS88"/>
<evidence type="ECO:0000256" key="1">
    <source>
        <dbReference type="SAM" id="MobiDB-lite"/>
    </source>
</evidence>
<accession>A0A9P5AS88</accession>